<feature type="region of interest" description="Disordered" evidence="17">
    <location>
        <begin position="1"/>
        <end position="49"/>
    </location>
</feature>
<dbReference type="EMBL" id="KT750754">
    <property type="protein sequence ID" value="ALH21230.1"/>
    <property type="molecule type" value="Viral_cRNA"/>
</dbReference>
<evidence type="ECO:0000256" key="6">
    <source>
        <dbReference type="ARBA" id="ARBA00022833"/>
    </source>
</evidence>
<evidence type="ECO:0000256" key="8">
    <source>
        <dbReference type="ARBA" id="ARBA00023086"/>
    </source>
</evidence>
<keyword evidence="8 18" id="KW-0543">Viral nucleoprotein</keyword>
<evidence type="ECO:0000313" key="24">
    <source>
        <dbReference type="EMBL" id="QDC12561.1"/>
    </source>
</evidence>
<dbReference type="Proteomes" id="UP000103143">
    <property type="component" value="Genome"/>
</dbReference>
<dbReference type="EMBL" id="EU338380">
    <property type="protein sequence ID" value="ABY75326.1"/>
    <property type="molecule type" value="Viral_cRNA"/>
</dbReference>
<keyword evidence="11" id="KW-1035">Host cytoplasm</keyword>
<dbReference type="EMBL" id="MT583347">
    <property type="protein sequence ID" value="QYU59277.1"/>
    <property type="molecule type" value="Viral_cRNA"/>
</dbReference>
<dbReference type="EMBL" id="MH121169">
    <property type="protein sequence ID" value="AWK96646.1"/>
    <property type="molecule type" value="Viral_cRNA"/>
</dbReference>
<organism evidence="18 29">
    <name type="scientific">Sudan ebolavirus</name>
    <dbReference type="NCBI Taxonomy" id="186540"/>
    <lineage>
        <taxon>Viruses</taxon>
        <taxon>Riboviria</taxon>
        <taxon>Orthornavirae</taxon>
        <taxon>Negarnaviricota</taxon>
        <taxon>Haploviricotina</taxon>
        <taxon>Monjiviricetes</taxon>
        <taxon>Mononegavirales</taxon>
        <taxon>Filoviridae</taxon>
        <taxon>Orthoebolavirus</taxon>
        <taxon>Orthoebolavirus sudanense</taxon>
    </lineage>
</organism>
<comment type="function">
    <text evidence="15">Multifunctional protein that acts as a viral transcriptional activator. Promotes read-through of an RNA hairpin in the NP open reading frame to enhance viral transcription. Mechanistically, nonphosphorylated VP30 hexamers form a ternary complex with the viral leader RNA. Clamps the RNA template and the complex VP35-polymerase L together, thereby increasing the polymerase affinity for the RNA template to increase transcription initiation despite the presence of RNA secondary structures. Also assists stop-start transcription at gene junctions to promote transcription of downstream genes. Interaction with NP plays a critical role in transcription initiation by recognizing the RNA stem loop. Interaction with host RBBP6 interferes with NP-VP30 interaction and inhibits viral RNA synthesis. Also acts as a suppressor of RNA silencing by interacting with host DICER1 and TARBP2/TRBP.</text>
</comment>
<dbReference type="EMBL" id="FJ968794">
    <property type="protein sequence ID" value="ACR33192.1"/>
    <property type="molecule type" value="Viral_cRNA"/>
</dbReference>
<protein>
    <recommendedName>
        <fullName evidence="13">Transcriptional activator VP30</fullName>
    </recommendedName>
    <alternativeName>
        <fullName evidence="14">Minor nucleoprotein VP30</fullName>
    </alternativeName>
</protein>
<evidence type="ECO:0000256" key="15">
    <source>
        <dbReference type="ARBA" id="ARBA00057192"/>
    </source>
</evidence>
<dbReference type="Gene3D" id="1.20.120.1160">
    <property type="match status" value="1"/>
</dbReference>
<dbReference type="EMBL" id="KT878488">
    <property type="protein sequence ID" value="ALL26377.1"/>
    <property type="molecule type" value="Viral_cRNA"/>
</dbReference>
<evidence type="ECO:0000313" key="26">
    <source>
        <dbReference type="Proteomes" id="UP000103143"/>
    </source>
</evidence>
<dbReference type="Pfam" id="PF11507">
    <property type="entry name" value="Transcript_VP30"/>
    <property type="match status" value="1"/>
</dbReference>
<evidence type="ECO:0000256" key="12">
    <source>
        <dbReference type="ARBA" id="ARBA00024038"/>
    </source>
</evidence>
<evidence type="ECO:0000256" key="17">
    <source>
        <dbReference type="SAM" id="MobiDB-lite"/>
    </source>
</evidence>
<dbReference type="PIRSF" id="PIRSF011356">
    <property type="entry name" value="VP30_FiloV"/>
    <property type="match status" value="1"/>
</dbReference>
<dbReference type="GO" id="GO:0030430">
    <property type="term" value="C:host cell cytoplasm"/>
    <property type="evidence" value="ECO:0007669"/>
    <property type="project" value="UniProtKB-SubCell"/>
</dbReference>
<keyword evidence="5 16" id="KW-0863">Zinc-finger</keyword>
<keyword evidence="4 16" id="KW-0479">Metal-binding</keyword>
<accession>B0LPL9</accession>
<keyword evidence="7" id="KW-0946">Virion</keyword>
<evidence type="ECO:0000256" key="11">
    <source>
        <dbReference type="ARBA" id="ARBA00023200"/>
    </source>
</evidence>
<dbReference type="Proteomes" id="UP000103823">
    <property type="component" value="Genome"/>
</dbReference>
<keyword evidence="9" id="KW-0010">Activator</keyword>
<reference evidence="22" key="4">
    <citation type="submission" date="2018-03" db="EMBL/GenBank/DDBJ databases">
        <title>Database for Reference Grade Microbial Sequences (FDA-ARGOS).</title>
        <authorList>
            <person name="Minogue T."/>
            <person name="Rossi C."/>
            <person name="Wasieloski L."/>
            <person name="Coyne S."/>
            <person name="Olschner S."/>
            <person name="Kearney B."/>
            <person name="Schoepp R."/>
            <person name="Zhao X."/>
            <person name="Nagaraj S."/>
            <person name="Vavikolanu K."/>
            <person name="Nadendla S."/>
            <person name="Sadzewicz L."/>
            <person name="Tallon L."/>
            <person name="Sichtig H."/>
        </authorList>
    </citation>
    <scope>NUCLEOTIDE SEQUENCE</scope>
    <source>
        <strain evidence="22">Ebola virus/H.sapiens-tc/Sudan/1976/Boniface-R4142L</strain>
    </source>
</reference>
<evidence type="ECO:0000256" key="5">
    <source>
        <dbReference type="ARBA" id="ARBA00022771"/>
    </source>
</evidence>
<comment type="subcellular location">
    <subcellularLocation>
        <location evidence="1">Host cytoplasm</location>
    </subcellularLocation>
    <subcellularLocation>
        <location evidence="2">Virion</location>
    </subcellularLocation>
</comment>
<sequence length="288" mass="32094">MERGRERGRSRSSRADQQNSTGPQFRTRSISRDKTTTDYRSSRSTSQVRVPTVFHKKGTGTLTVPPAPKDICPTLRKGFLCDSNFCKKDHQLESLTDRELLLLIARKTCGSTDSSLNIAAPKDLRLANPTADDFKQDGSPKLTLKLLVETAEFWANQNINEVDDAKLRALLTLSAVLVRKFSKSQLSQLCESHLRRENLGQDQAESVLEVYQRLHSDKGGAFEAALWQQWDRQSLTMFISAFLHVALQLSCESSTVVISGLRLLAPPSVNEGLPPAPGEYTWSEDSTT</sequence>
<reference evidence="25" key="7">
    <citation type="submission" date="2020-06" db="EMBL/GenBank/DDBJ databases">
        <title>Ebolavirus Genome Sequencing Analysis.</title>
        <authorList>
            <person name="Lopera J.G."/>
            <person name="Bradford R."/>
            <person name="Rashid S."/>
            <person name="Shifflett J."/>
            <person name="Towle T."/>
            <person name="Eskandarinezhad S."/>
            <person name="Bruce C."/>
            <person name="Frank A."/>
            <person name="Sohn J.-W."/>
            <person name="Benton B."/>
        </authorList>
    </citation>
    <scope>NUCLEOTIDE SEQUENCE</scope>
    <source>
        <strain evidence="25">Ebolavirus Yambio H.sapiens-tc/2004</strain>
    </source>
</reference>
<dbReference type="Proteomes" id="UP000115193">
    <property type="component" value="Genome"/>
</dbReference>
<dbReference type="GO" id="GO:0019013">
    <property type="term" value="C:viral nucleocapsid"/>
    <property type="evidence" value="ECO:0007669"/>
    <property type="project" value="UniProtKB-KW"/>
</dbReference>
<evidence type="ECO:0000313" key="28">
    <source>
        <dbReference type="Proteomes" id="UP000115193"/>
    </source>
</evidence>
<evidence type="ECO:0000313" key="22">
    <source>
        <dbReference type="EMBL" id="AWK96583.1"/>
    </source>
</evidence>
<evidence type="ECO:0000256" key="16">
    <source>
        <dbReference type="PIRSR" id="PIRSR011356-1"/>
    </source>
</evidence>
<evidence type="ECO:0000256" key="9">
    <source>
        <dbReference type="ARBA" id="ARBA00023159"/>
    </source>
</evidence>
<evidence type="ECO:0000256" key="10">
    <source>
        <dbReference type="ARBA" id="ARBA00023163"/>
    </source>
</evidence>
<evidence type="ECO:0000313" key="27">
    <source>
        <dbReference type="Proteomes" id="UP000103823"/>
    </source>
</evidence>
<evidence type="ECO:0000313" key="23">
    <source>
        <dbReference type="EMBL" id="AWK96646.1"/>
    </source>
</evidence>
<dbReference type="GO" id="GO:0003723">
    <property type="term" value="F:RNA binding"/>
    <property type="evidence" value="ECO:0007669"/>
    <property type="project" value="InterPro"/>
</dbReference>
<dbReference type="GO" id="GO:0008270">
    <property type="term" value="F:zinc ion binding"/>
    <property type="evidence" value="ECO:0007669"/>
    <property type="project" value="UniProtKB-KW"/>
</dbReference>
<evidence type="ECO:0000256" key="7">
    <source>
        <dbReference type="ARBA" id="ARBA00022844"/>
    </source>
</evidence>
<evidence type="ECO:0000256" key="3">
    <source>
        <dbReference type="ARBA" id="ARBA00022553"/>
    </source>
</evidence>
<evidence type="ECO:0000313" key="25">
    <source>
        <dbReference type="EMBL" id="QYU59277.1"/>
    </source>
</evidence>
<proteinExistence type="inferred from homology"/>
<reference evidence="19 28" key="2">
    <citation type="submission" date="2009-04" db="EMBL/GenBank/DDBJ databases">
        <title>Genomic Sequence: Sudan Ebolavirus Boniface 1976.</title>
        <authorList>
            <person name="Richards K.S."/>
            <person name="Bruce C.B."/>
            <person name="Hewson R."/>
            <person name="Newman E.N.C."/>
            <person name="Easterbrook L."/>
            <person name="Plank J.L.M."/>
            <person name="Cook N."/>
            <person name="Mioulet V."/>
            <person name="Tolley H."/>
            <person name="Silman N."/>
            <person name="Stubbington M."/>
            <person name="Mason J."/>
            <person name="Lloyd G."/>
        </authorList>
    </citation>
    <scope>NUCLEOTIDE SEQUENCE [LARGE SCALE GENOMIC DNA]</scope>
    <source>
        <strain evidence="19">Boniface</strain>
    </source>
</reference>
<evidence type="ECO:0000256" key="2">
    <source>
        <dbReference type="ARBA" id="ARBA00004328"/>
    </source>
</evidence>
<reference evidence="18 29" key="1">
    <citation type="submission" date="2007-12" db="EMBL/GenBank/DDBJ databases">
        <title>Complete genome sequence of an Ebola virus isolated in 2004 during an outbreak in southern Sudan (Yambio strain).</title>
        <authorList>
            <person name="Sanchez A."/>
        </authorList>
    </citation>
    <scope>NUCLEOTIDE SEQUENCE [LARGE SCALE GENOMIC DNA]</scope>
    <source>
        <strain evidence="18">Yambio</strain>
    </source>
</reference>
<keyword evidence="10" id="KW-0804">Transcription</keyword>
<evidence type="ECO:0000313" key="21">
    <source>
        <dbReference type="EMBL" id="ALL26377.1"/>
    </source>
</evidence>
<feature type="compositionally biased region" description="Basic and acidic residues" evidence="17">
    <location>
        <begin position="30"/>
        <end position="41"/>
    </location>
</feature>
<evidence type="ECO:0000313" key="18">
    <source>
        <dbReference type="EMBL" id="ABY75326.1"/>
    </source>
</evidence>
<evidence type="ECO:0000256" key="4">
    <source>
        <dbReference type="ARBA" id="ARBA00022723"/>
    </source>
</evidence>
<comment type="similarity">
    <text evidence="12">Belongs to the filoviridae transcriptional activator VP30 family.</text>
</comment>
<keyword evidence="6 16" id="KW-0862">Zinc</keyword>
<reference evidence="23" key="5">
    <citation type="submission" date="2018-03" db="EMBL/GenBank/DDBJ databases">
        <title>Database for Reference Grade Microbial Sequences (FDA-ARGOS).</title>
        <authorList>
            <person name="Bruce C.B."/>
            <person name="Richards K.S."/>
            <person name="Easterbrook L."/>
            <person name="Pitman J.K."/>
            <person name="Burton J.E."/>
            <person name="Dowling W."/>
            <person name="Zhao X."/>
            <person name="Nagaraj S."/>
            <person name="Vavikolanu K."/>
            <person name="Nadendla S."/>
            <person name="Sadzewicz L."/>
            <person name="Tallon L."/>
            <person name="Sichtig H."/>
        </authorList>
    </citation>
    <scope>NUCLEOTIDE SEQUENCE</scope>
    <source>
        <strain evidence="23">Ebola virus/H.sapiens-tc/Sudan/2004/Yambio-HCM/SAV/017</strain>
    </source>
</reference>
<dbReference type="Proteomes" id="UP000175242">
    <property type="component" value="Genome"/>
</dbReference>
<feature type="compositionally biased region" description="Polar residues" evidence="17">
    <location>
        <begin position="15"/>
        <end position="28"/>
    </location>
</feature>
<dbReference type="EMBL" id="MK952150">
    <property type="protein sequence ID" value="QDC12561.1"/>
    <property type="molecule type" value="Viral_cRNA"/>
</dbReference>
<dbReference type="EMBL" id="MH121162">
    <property type="protein sequence ID" value="AWK96583.1"/>
    <property type="molecule type" value="Viral_cRNA"/>
</dbReference>
<evidence type="ECO:0000313" key="29">
    <source>
        <dbReference type="Proteomes" id="UP000175242"/>
    </source>
</evidence>
<reference evidence="26 27" key="3">
    <citation type="journal article" date="2016" name="J. Virol.">
        <title>Development and Characterization of a Guinea Pig-Adapted Sudan Virus.</title>
        <authorList>
            <person name="Wong G."/>
            <person name="He S."/>
            <person name="Wei H."/>
            <person name="Kroeker A."/>
            <person name="Audet J."/>
            <person name="Leung A."/>
            <person name="Cutts T."/>
            <person name="Graham J."/>
            <person name="Kobasa D."/>
            <person name="Embury-Hyatt C."/>
            <person name="Kobinger G.P."/>
            <person name="Qiu X."/>
        </authorList>
    </citation>
    <scope>NUCLEOTIDE SEQUENCE [LARGE SCALE GENOMIC DNA]</scope>
    <source>
        <strain evidence="20">Boniface</strain>
        <strain evidence="21">Sudan virus/C.porcellus-lab/SSD/1976/Nzara-Boneface</strain>
    </source>
</reference>
<name>B0LPL9_9MONO</name>
<reference evidence="24" key="6">
    <citation type="submission" date="2019-05" db="EMBL/GenBank/DDBJ databases">
        <title>Genetic and evolution of Sudan ebolvairus.</title>
        <authorList>
            <person name="Cadar D."/>
            <person name="Schmidt-Chanasit J."/>
            <person name="Tappe D."/>
        </authorList>
    </citation>
    <scope>NUCLEOTIDE SEQUENCE</scope>
    <source>
        <strain evidence="24">Ebola virus/H.sapiens-wt/SSD/1976/Maridi-BNI/DT</strain>
    </source>
</reference>
<feature type="zinc finger region" description="C3H1-type; atypical" evidence="16">
    <location>
        <begin position="72"/>
        <end position="90"/>
    </location>
</feature>
<dbReference type="InterPro" id="IPR014459">
    <property type="entry name" value="VP30_FiloV"/>
</dbReference>
<dbReference type="EMBL" id="MT583348">
    <property type="protein sequence ID" value="QYU59286.1"/>
    <property type="molecule type" value="Viral_cRNA"/>
</dbReference>
<evidence type="ECO:0000256" key="13">
    <source>
        <dbReference type="ARBA" id="ARBA00024085"/>
    </source>
</evidence>
<gene>
    <name evidence="18" type="primary">VP30</name>
    <name evidence="19" type="ORF">SEBOVgp5</name>
</gene>
<evidence type="ECO:0000256" key="1">
    <source>
        <dbReference type="ARBA" id="ARBA00004192"/>
    </source>
</evidence>
<evidence type="ECO:0000256" key="14">
    <source>
        <dbReference type="ARBA" id="ARBA00032191"/>
    </source>
</evidence>
<evidence type="ECO:0000313" key="20">
    <source>
        <dbReference type="EMBL" id="ALH21230.1"/>
    </source>
</evidence>
<evidence type="ECO:0000313" key="19">
    <source>
        <dbReference type="EMBL" id="ACR33192.1"/>
    </source>
</evidence>
<keyword evidence="3" id="KW-0597">Phosphoprotein</keyword>